<dbReference type="PANTHER" id="PTHR47501:SF5">
    <property type="entry name" value="HAT C-TERMINAL DIMERISATION DOMAIN-CONTAINING PROTEIN"/>
    <property type="match status" value="1"/>
</dbReference>
<organism evidence="2 3">
    <name type="scientific">Rhipicephalus microplus</name>
    <name type="common">Cattle tick</name>
    <name type="synonym">Boophilus microplus</name>
    <dbReference type="NCBI Taxonomy" id="6941"/>
    <lineage>
        <taxon>Eukaryota</taxon>
        <taxon>Metazoa</taxon>
        <taxon>Ecdysozoa</taxon>
        <taxon>Arthropoda</taxon>
        <taxon>Chelicerata</taxon>
        <taxon>Arachnida</taxon>
        <taxon>Acari</taxon>
        <taxon>Parasitiformes</taxon>
        <taxon>Ixodida</taxon>
        <taxon>Ixodoidea</taxon>
        <taxon>Ixodidae</taxon>
        <taxon>Rhipicephalinae</taxon>
        <taxon>Rhipicephalus</taxon>
        <taxon>Boophilus</taxon>
    </lineage>
</organism>
<protein>
    <submittedName>
        <fullName evidence="2">Uncharacterized protein</fullName>
    </submittedName>
</protein>
<reference evidence="2" key="2">
    <citation type="submission" date="2021-09" db="EMBL/GenBank/DDBJ databases">
        <authorList>
            <person name="Jia N."/>
            <person name="Wang J."/>
            <person name="Shi W."/>
            <person name="Du L."/>
            <person name="Sun Y."/>
            <person name="Zhan W."/>
            <person name="Jiang J."/>
            <person name="Wang Q."/>
            <person name="Zhang B."/>
            <person name="Ji P."/>
            <person name="Sakyi L.B."/>
            <person name="Cui X."/>
            <person name="Yuan T."/>
            <person name="Jiang B."/>
            <person name="Yang W."/>
            <person name="Lam T.T.-Y."/>
            <person name="Chang Q."/>
            <person name="Ding S."/>
            <person name="Wang X."/>
            <person name="Zhu J."/>
            <person name="Ruan X."/>
            <person name="Zhao L."/>
            <person name="Wei J."/>
            <person name="Que T."/>
            <person name="Du C."/>
            <person name="Cheng J."/>
            <person name="Dai P."/>
            <person name="Han X."/>
            <person name="Huang E."/>
            <person name="Gao Y."/>
            <person name="Liu J."/>
            <person name="Shao H."/>
            <person name="Ye R."/>
            <person name="Li L."/>
            <person name="Wei W."/>
            <person name="Wang X."/>
            <person name="Wang C."/>
            <person name="Huo Q."/>
            <person name="Li W."/>
            <person name="Guo W."/>
            <person name="Chen H."/>
            <person name="Chen S."/>
            <person name="Zhou L."/>
            <person name="Zhou L."/>
            <person name="Ni X."/>
            <person name="Tian J."/>
            <person name="Zhou Y."/>
            <person name="Sheng Y."/>
            <person name="Liu T."/>
            <person name="Pan Y."/>
            <person name="Xia L."/>
            <person name="Li J."/>
            <person name="Zhao F."/>
            <person name="Cao W."/>
        </authorList>
    </citation>
    <scope>NUCLEOTIDE SEQUENCE</scope>
    <source>
        <strain evidence="2">Rmic-2018</strain>
        <tissue evidence="2">Larvae</tissue>
    </source>
</reference>
<dbReference type="InterPro" id="IPR012337">
    <property type="entry name" value="RNaseH-like_sf"/>
</dbReference>
<gene>
    <name evidence="2" type="ORF">HPB51_000712</name>
</gene>
<evidence type="ECO:0000256" key="1">
    <source>
        <dbReference type="SAM" id="MobiDB-lite"/>
    </source>
</evidence>
<comment type="caution">
    <text evidence="2">The sequence shown here is derived from an EMBL/GenBank/DDBJ whole genome shotgun (WGS) entry which is preliminary data.</text>
</comment>
<dbReference type="PANTHER" id="PTHR47501">
    <property type="entry name" value="TRANSPOSASE-RELATED"/>
    <property type="match status" value="1"/>
</dbReference>
<keyword evidence="3" id="KW-1185">Reference proteome</keyword>
<dbReference type="VEuPathDB" id="VectorBase:LOC119161065"/>
<dbReference type="Proteomes" id="UP000821866">
    <property type="component" value="Chromosome 9"/>
</dbReference>
<proteinExistence type="predicted"/>
<evidence type="ECO:0000313" key="2">
    <source>
        <dbReference type="EMBL" id="KAH8008682.1"/>
    </source>
</evidence>
<dbReference type="AlphaFoldDB" id="A0A9J6D3T1"/>
<reference evidence="2" key="1">
    <citation type="journal article" date="2020" name="Cell">
        <title>Large-Scale Comparative Analyses of Tick Genomes Elucidate Their Genetic Diversity and Vector Capacities.</title>
        <authorList>
            <consortium name="Tick Genome and Microbiome Consortium (TIGMIC)"/>
            <person name="Jia N."/>
            <person name="Wang J."/>
            <person name="Shi W."/>
            <person name="Du L."/>
            <person name="Sun Y."/>
            <person name="Zhan W."/>
            <person name="Jiang J.F."/>
            <person name="Wang Q."/>
            <person name="Zhang B."/>
            <person name="Ji P."/>
            <person name="Bell-Sakyi L."/>
            <person name="Cui X.M."/>
            <person name="Yuan T.T."/>
            <person name="Jiang B.G."/>
            <person name="Yang W.F."/>
            <person name="Lam T.T."/>
            <person name="Chang Q.C."/>
            <person name="Ding S.J."/>
            <person name="Wang X.J."/>
            <person name="Zhu J.G."/>
            <person name="Ruan X.D."/>
            <person name="Zhao L."/>
            <person name="Wei J.T."/>
            <person name="Ye R.Z."/>
            <person name="Que T.C."/>
            <person name="Du C.H."/>
            <person name="Zhou Y.H."/>
            <person name="Cheng J.X."/>
            <person name="Dai P.F."/>
            <person name="Guo W.B."/>
            <person name="Han X.H."/>
            <person name="Huang E.J."/>
            <person name="Li L.F."/>
            <person name="Wei W."/>
            <person name="Gao Y.C."/>
            <person name="Liu J.Z."/>
            <person name="Shao H.Z."/>
            <person name="Wang X."/>
            <person name="Wang C.C."/>
            <person name="Yang T.C."/>
            <person name="Huo Q.B."/>
            <person name="Li W."/>
            <person name="Chen H.Y."/>
            <person name="Chen S.E."/>
            <person name="Zhou L.G."/>
            <person name="Ni X.B."/>
            <person name="Tian J.H."/>
            <person name="Sheng Y."/>
            <person name="Liu T."/>
            <person name="Pan Y.S."/>
            <person name="Xia L.Y."/>
            <person name="Li J."/>
            <person name="Zhao F."/>
            <person name="Cao W.C."/>
        </authorList>
    </citation>
    <scope>NUCLEOTIDE SEQUENCE</scope>
    <source>
        <strain evidence="2">Rmic-2018</strain>
    </source>
</reference>
<accession>A0A9J6D3T1</accession>
<feature type="region of interest" description="Disordered" evidence="1">
    <location>
        <begin position="74"/>
        <end position="104"/>
    </location>
</feature>
<name>A0A9J6D3T1_RHIMP</name>
<sequence>MISPHTYTPADNAGIVKRLRRAVVVQWLRYSAADPQVAGSNPSCSGCISDGGGNGVGSCGQIWEHVEEAQKKHPTALKEFDSKKRKAEHGPTVADKRHAGGSSTQTLESCLTATTSRPRALSQSRLDRVIVNFVICDMQCFSVVENEESWCFINALHPSATVAAKCTCEIFAELCRFVKFAKCSARGFLGVTVHYIDEESLERRSTALVYQRLTGHHTYDVIVTALHAVFVEYKILHKICIVIMDNGSNFVKAFRFSRISEDADLALAATVHSKFKLFWMTEARKAATIRLLEEERQALEAIFNENAAASEGTDEDDVFFQLPQSSLSCSEVQQWLSDPGTHIGELAKYPKINKIFIERNTRIPSSAPAEGLFSKRRDILSINRGSSLMKTLKSNSF</sequence>
<evidence type="ECO:0000313" key="3">
    <source>
        <dbReference type="Proteomes" id="UP000821866"/>
    </source>
</evidence>
<dbReference type="EMBL" id="JABSTU010000011">
    <property type="protein sequence ID" value="KAH8008682.1"/>
    <property type="molecule type" value="Genomic_DNA"/>
</dbReference>
<dbReference type="SUPFAM" id="SSF53098">
    <property type="entry name" value="Ribonuclease H-like"/>
    <property type="match status" value="1"/>
</dbReference>